<evidence type="ECO:0000256" key="1">
    <source>
        <dbReference type="SAM" id="MobiDB-lite"/>
    </source>
</evidence>
<reference evidence="2" key="1">
    <citation type="submission" date="2022-03" db="EMBL/GenBank/DDBJ databases">
        <authorList>
            <person name="Sayadi A."/>
        </authorList>
    </citation>
    <scope>NUCLEOTIDE SEQUENCE</scope>
</reference>
<proteinExistence type="predicted"/>
<feature type="region of interest" description="Disordered" evidence="1">
    <location>
        <begin position="128"/>
        <end position="154"/>
    </location>
</feature>
<evidence type="ECO:0000313" key="3">
    <source>
        <dbReference type="Proteomes" id="UP001152888"/>
    </source>
</evidence>
<dbReference type="EMBL" id="CAKOFQ010006844">
    <property type="protein sequence ID" value="CAH1976119.1"/>
    <property type="molecule type" value="Genomic_DNA"/>
</dbReference>
<sequence>MINGEGRQPMFRHHQDSINIEMAHFSNISAHDIDEANNFAISLLRRTRPELTDDQRRIIAHDLVYKANKVVYQDRGHPLHFEARDSKPPPTKDVPTQFTRNKSIQQGGSVFERLYERTTTSISLKYRVKSEATQTTPRRQLKPEGRKRTSLAPLTALGAPEVKKKRQTGVEPPNNVAAKRDVFERLYSSSKTHCSNLRQRNASTSSSTDSAESLKECIGSVQRALNQLNLKR</sequence>
<comment type="caution">
    <text evidence="2">The sequence shown here is derived from an EMBL/GenBank/DDBJ whole genome shotgun (WGS) entry which is preliminary data.</text>
</comment>
<gene>
    <name evidence="2" type="ORF">ACAOBT_LOCUS11970</name>
</gene>
<keyword evidence="3" id="KW-1185">Reference proteome</keyword>
<feature type="compositionally biased region" description="Low complexity" evidence="1">
    <location>
        <begin position="202"/>
        <end position="211"/>
    </location>
</feature>
<evidence type="ECO:0000313" key="2">
    <source>
        <dbReference type="EMBL" id="CAH1976119.1"/>
    </source>
</evidence>
<feature type="region of interest" description="Disordered" evidence="1">
    <location>
        <begin position="193"/>
        <end position="212"/>
    </location>
</feature>
<protein>
    <submittedName>
        <fullName evidence="2">Uncharacterized protein</fullName>
    </submittedName>
</protein>
<name>A0A9P0KKX9_ACAOB</name>
<dbReference type="Proteomes" id="UP001152888">
    <property type="component" value="Unassembled WGS sequence"/>
</dbReference>
<accession>A0A9P0KKX9</accession>
<organism evidence="2 3">
    <name type="scientific">Acanthoscelides obtectus</name>
    <name type="common">Bean weevil</name>
    <name type="synonym">Bruchus obtectus</name>
    <dbReference type="NCBI Taxonomy" id="200917"/>
    <lineage>
        <taxon>Eukaryota</taxon>
        <taxon>Metazoa</taxon>
        <taxon>Ecdysozoa</taxon>
        <taxon>Arthropoda</taxon>
        <taxon>Hexapoda</taxon>
        <taxon>Insecta</taxon>
        <taxon>Pterygota</taxon>
        <taxon>Neoptera</taxon>
        <taxon>Endopterygota</taxon>
        <taxon>Coleoptera</taxon>
        <taxon>Polyphaga</taxon>
        <taxon>Cucujiformia</taxon>
        <taxon>Chrysomeloidea</taxon>
        <taxon>Chrysomelidae</taxon>
        <taxon>Bruchinae</taxon>
        <taxon>Bruchini</taxon>
        <taxon>Acanthoscelides</taxon>
    </lineage>
</organism>
<dbReference type="AlphaFoldDB" id="A0A9P0KKX9"/>
<dbReference type="OrthoDB" id="6784410at2759"/>